<feature type="compositionally biased region" description="Basic and acidic residues" evidence="1">
    <location>
        <begin position="211"/>
        <end position="224"/>
    </location>
</feature>
<comment type="caution">
    <text evidence="2">The sequence shown here is derived from an EMBL/GenBank/DDBJ whole genome shotgun (WGS) entry which is preliminary data.</text>
</comment>
<keyword evidence="3" id="KW-1185">Reference proteome</keyword>
<dbReference type="Gene3D" id="1.25.40.10">
    <property type="entry name" value="Tetratricopeptide repeat domain"/>
    <property type="match status" value="3"/>
</dbReference>
<name>A0ABR4D214_9HELO</name>
<protein>
    <recommendedName>
        <fullName evidence="4">Kinesin light chain</fullName>
    </recommendedName>
</protein>
<evidence type="ECO:0008006" key="4">
    <source>
        <dbReference type="Google" id="ProtNLM"/>
    </source>
</evidence>
<dbReference type="SUPFAM" id="SSF48452">
    <property type="entry name" value="TPR-like"/>
    <property type="match status" value="2"/>
</dbReference>
<feature type="region of interest" description="Disordered" evidence="1">
    <location>
        <begin position="24"/>
        <end position="238"/>
    </location>
</feature>
<organism evidence="2 3">
    <name type="scientific">Oculimacula yallundae</name>
    <dbReference type="NCBI Taxonomy" id="86028"/>
    <lineage>
        <taxon>Eukaryota</taxon>
        <taxon>Fungi</taxon>
        <taxon>Dikarya</taxon>
        <taxon>Ascomycota</taxon>
        <taxon>Pezizomycotina</taxon>
        <taxon>Leotiomycetes</taxon>
        <taxon>Helotiales</taxon>
        <taxon>Ploettnerulaceae</taxon>
        <taxon>Oculimacula</taxon>
    </lineage>
</organism>
<feature type="region of interest" description="Disordered" evidence="1">
    <location>
        <begin position="267"/>
        <end position="286"/>
    </location>
</feature>
<accession>A0ABR4D214</accession>
<feature type="compositionally biased region" description="Polar residues" evidence="1">
    <location>
        <begin position="115"/>
        <end position="127"/>
    </location>
</feature>
<sequence>MATKRKIKAVSELRNTIPESEISVNNQEELADESIANSTPAPEIKPLTRSDCNTEAVGDSTSDLETKPSTEPDQTIESPTKATPDLENKPATEPDQTIESPTKSTPDLEVEPATESDQTIESPTKSTPDLEVEPATESHQTIESPTKATPDLENKPATEPDQTIESPTKDTPDLEVEPATEPDQAIESPTKGTPDLKVEPATEPDQAIESPTKDTPDVEVKPATESDQIIESAAGDATAPSLESLVESDQVVEHAAEIAPDSVIEVPIEPSDDSEPAEQEPLKATEETVVPASTPEIDSNGKLSDSLSHLIITAFDTATKRLVDQLDHVQSAVPEPSIPEIEEQIVTVEEDSAPALIFEVPHPRNPKFVGRTSALSQLFGIWNPGQTSHARIAIAGLGGIGKTELAIEFVHRVHHISPSTPILWFGPDEERWDRDFGREFILVLDTGDSFENLLVKNADSERLIDQLQSFEGTIILLVRSVQHASELTGSHGICELDELEVEASIALFRNSLSPDASTAPESQMQEVVDLMAYLPRAIVQAAEVINKTGMKVSQFLEMYQRGDGFKLRMLGKLDTISSPEHNASVIGTGVFDVGKFRKTYHKFSQFLYQLYFLGGDAVPWQIFSSGDSLDMAITLVVLKGHFLVTEDTSDETYSLHPLVYLAIQNSLGSSDDAVGEANSTEERKWYEEVIIMFSKEYLLSDQHNREWNKQCFAHLIATCYHREAAFFKRKGTFVEALKMIELARHTLGEPVPPEQFAIVQDHVTLLFSLARYRDMHEVLQRTTPEPGAGMLWKKRMQAKLEQADCANQYDTAVEMFRQILLSAETSDESETSTSLSMDDLGMALMYKGRYRDAASECRKALAERKISLGSSYPDTLTSCHNLAEILKRSGQVAEALRYIQGALVGRENILGPDHPDTLHSRFVKACILRCKAVSSDEFDEAETLVIGCMDRLGSFLPSSHPLVVACRSELALVMFARGNFEMAEQMNQEALRAREQGPWLEASTHPDTLTSKHQLAEVLRLKEGCKSADLLSEAVANDRTAILTNGTLTGQDFHPDQLTSLHHRAIVLSGLKQHLPALQKIDLALTARKTILGADHPDVYLSMTWKGEIMRSQLPRYQSERVQALDTIEILHKQALEGLSWIFGPEHQSTLQCATNLALLKNEKGGHSKAEAEDLYRRIYKSYQRNLGDLHPETLKAKGRYAESLRASSSTNHSQAKKLWRESCAGFANVYGPNAWVTIKAYKEYEKFLRAYPDS</sequence>
<dbReference type="InterPro" id="IPR053137">
    <property type="entry name" value="NLR-like"/>
</dbReference>
<feature type="compositionally biased region" description="Polar residues" evidence="1">
    <location>
        <begin position="137"/>
        <end position="147"/>
    </location>
</feature>
<dbReference type="EMBL" id="JAZHXI010000001">
    <property type="protein sequence ID" value="KAL2075391.1"/>
    <property type="molecule type" value="Genomic_DNA"/>
</dbReference>
<evidence type="ECO:0000256" key="1">
    <source>
        <dbReference type="SAM" id="MobiDB-lite"/>
    </source>
</evidence>
<dbReference type="Pfam" id="PF13374">
    <property type="entry name" value="TPR_10"/>
    <property type="match status" value="3"/>
</dbReference>
<dbReference type="InterPro" id="IPR011990">
    <property type="entry name" value="TPR-like_helical_dom_sf"/>
</dbReference>
<reference evidence="2 3" key="1">
    <citation type="journal article" date="2024" name="Commun. Biol.">
        <title>Comparative genomic analysis of thermophilic fungi reveals convergent evolutionary adaptations and gene losses.</title>
        <authorList>
            <person name="Steindorff A.S."/>
            <person name="Aguilar-Pontes M.V."/>
            <person name="Robinson A.J."/>
            <person name="Andreopoulos B."/>
            <person name="LaButti K."/>
            <person name="Kuo A."/>
            <person name="Mondo S."/>
            <person name="Riley R."/>
            <person name="Otillar R."/>
            <person name="Haridas S."/>
            <person name="Lipzen A."/>
            <person name="Grimwood J."/>
            <person name="Schmutz J."/>
            <person name="Clum A."/>
            <person name="Reid I.D."/>
            <person name="Moisan M.C."/>
            <person name="Butler G."/>
            <person name="Nguyen T.T.M."/>
            <person name="Dewar K."/>
            <person name="Conant G."/>
            <person name="Drula E."/>
            <person name="Henrissat B."/>
            <person name="Hansel C."/>
            <person name="Singer S."/>
            <person name="Hutchinson M.I."/>
            <person name="de Vries R.P."/>
            <person name="Natvig D.O."/>
            <person name="Powell A.J."/>
            <person name="Tsang A."/>
            <person name="Grigoriev I.V."/>
        </authorList>
    </citation>
    <scope>NUCLEOTIDE SEQUENCE [LARGE SCALE GENOMIC DNA]</scope>
    <source>
        <strain evidence="2 3">CBS 494.80</strain>
    </source>
</reference>
<evidence type="ECO:0000313" key="3">
    <source>
        <dbReference type="Proteomes" id="UP001595075"/>
    </source>
</evidence>
<dbReference type="SUPFAM" id="SSF52540">
    <property type="entry name" value="P-loop containing nucleoside triphosphate hydrolases"/>
    <property type="match status" value="1"/>
</dbReference>
<proteinExistence type="predicted"/>
<dbReference type="PANTHER" id="PTHR46082:SF6">
    <property type="entry name" value="AAA+ ATPASE DOMAIN-CONTAINING PROTEIN-RELATED"/>
    <property type="match status" value="1"/>
</dbReference>
<dbReference type="Gene3D" id="3.40.50.300">
    <property type="entry name" value="P-loop containing nucleotide triphosphate hydrolases"/>
    <property type="match status" value="1"/>
</dbReference>
<feature type="compositionally biased region" description="Polar residues" evidence="1">
    <location>
        <begin position="94"/>
        <end position="105"/>
    </location>
</feature>
<dbReference type="Proteomes" id="UP001595075">
    <property type="component" value="Unassembled WGS sequence"/>
</dbReference>
<gene>
    <name evidence="2" type="ORF">VTL71DRAFT_334</name>
</gene>
<dbReference type="PANTHER" id="PTHR46082">
    <property type="entry name" value="ATP/GTP-BINDING PROTEIN-RELATED"/>
    <property type="match status" value="1"/>
</dbReference>
<evidence type="ECO:0000313" key="2">
    <source>
        <dbReference type="EMBL" id="KAL2075391.1"/>
    </source>
</evidence>
<feature type="compositionally biased region" description="Polar residues" evidence="1">
    <location>
        <begin position="71"/>
        <end position="81"/>
    </location>
</feature>
<dbReference type="InterPro" id="IPR027417">
    <property type="entry name" value="P-loop_NTPase"/>
</dbReference>